<dbReference type="FunFam" id="4.10.270.10:FF:000002">
    <property type="entry name" value="unconventional myosin-XVIIIa isoform X1"/>
    <property type="match status" value="1"/>
</dbReference>
<keyword evidence="10" id="KW-0009">Actin-binding</keyword>
<keyword evidence="7" id="KW-0175">Coiled coil</keyword>
<evidence type="ECO:0000256" key="1">
    <source>
        <dbReference type="ARBA" id="ARBA00004496"/>
    </source>
</evidence>
<comment type="caution">
    <text evidence="10">Lacks conserved residue(s) required for the propagation of feature annotation.</text>
</comment>
<comment type="caution">
    <text evidence="14">The sequence shown here is derived from an EMBL/GenBank/DDBJ whole genome shotgun (WGS) entry which is preliminary data.</text>
</comment>
<dbReference type="GO" id="GO:0016460">
    <property type="term" value="C:myosin II complex"/>
    <property type="evidence" value="ECO:0007669"/>
    <property type="project" value="TreeGrafter"/>
</dbReference>
<feature type="compositionally biased region" description="Low complexity" evidence="11">
    <location>
        <begin position="149"/>
        <end position="158"/>
    </location>
</feature>
<reference evidence="14" key="1">
    <citation type="submission" date="2019-10" db="EMBL/GenBank/DDBJ databases">
        <title>Bird 10,000 Genomes (B10K) Project - Family phase.</title>
        <authorList>
            <person name="Zhang G."/>
        </authorList>
    </citation>
    <scope>NUCLEOTIDE SEQUENCE</scope>
    <source>
        <strain evidence="14">B10K-DU-002-10</strain>
        <tissue evidence="14">Muscle</tissue>
    </source>
</reference>
<feature type="domain" description="Myosin motor" evidence="13">
    <location>
        <begin position="409"/>
        <end position="1122"/>
    </location>
</feature>
<feature type="region of interest" description="Disordered" evidence="11">
    <location>
        <begin position="1380"/>
        <end position="1418"/>
    </location>
</feature>
<feature type="binding site" evidence="10">
    <location>
        <begin position="502"/>
        <end position="509"/>
    </location>
    <ligand>
        <name>ATP</name>
        <dbReference type="ChEBI" id="CHEBI:30616"/>
    </ligand>
</feature>
<dbReference type="SMART" id="SM00015">
    <property type="entry name" value="IQ"/>
    <property type="match status" value="1"/>
</dbReference>
<dbReference type="PROSITE" id="PS50106">
    <property type="entry name" value="PDZ"/>
    <property type="match status" value="1"/>
</dbReference>
<dbReference type="GO" id="GO:0031032">
    <property type="term" value="P:actomyosin structure organization"/>
    <property type="evidence" value="ECO:0007669"/>
    <property type="project" value="TreeGrafter"/>
</dbReference>
<gene>
    <name evidence="14" type="primary">Myo18a</name>
    <name evidence="14" type="ORF">AEGCAU_R06140</name>
</gene>
<dbReference type="Pfam" id="PF00063">
    <property type="entry name" value="Myosin_head"/>
    <property type="match status" value="2"/>
</dbReference>
<dbReference type="GO" id="GO:0003774">
    <property type="term" value="F:cytoskeletal motor activity"/>
    <property type="evidence" value="ECO:0007669"/>
    <property type="project" value="UniProtKB-UniRule"/>
</dbReference>
<dbReference type="PROSITE" id="PS50096">
    <property type="entry name" value="IQ"/>
    <property type="match status" value="1"/>
</dbReference>
<dbReference type="Gene3D" id="1.10.10.820">
    <property type="match status" value="1"/>
</dbReference>
<dbReference type="InterPro" id="IPR036034">
    <property type="entry name" value="PDZ_sf"/>
</dbReference>
<dbReference type="PRINTS" id="PR00193">
    <property type="entry name" value="MYOSINHEAVY"/>
</dbReference>
<dbReference type="CDD" id="cd06747">
    <property type="entry name" value="PDZ_MYO18-like"/>
    <property type="match status" value="1"/>
</dbReference>
<dbReference type="InterPro" id="IPR036064">
    <property type="entry name" value="MYSc_Myo18"/>
</dbReference>
<evidence type="ECO:0000256" key="3">
    <source>
        <dbReference type="ARBA" id="ARBA00022490"/>
    </source>
</evidence>
<dbReference type="FunFam" id="3.40.850.10:FF:000020">
    <property type="entry name" value="unconventional myosin-XVIIIa isoform X1"/>
    <property type="match status" value="1"/>
</dbReference>
<feature type="domain" description="PDZ" evidence="12">
    <location>
        <begin position="223"/>
        <end position="314"/>
    </location>
</feature>
<dbReference type="Gene3D" id="1.20.120.720">
    <property type="entry name" value="Myosin VI head, motor domain, U50 subdomain"/>
    <property type="match status" value="1"/>
</dbReference>
<keyword evidence="15" id="KW-1185">Reference proteome</keyword>
<dbReference type="Gene3D" id="4.10.270.10">
    <property type="entry name" value="Myosin, subunit A"/>
    <property type="match status" value="1"/>
</dbReference>
<name>A0A850XV37_AEGCA</name>
<dbReference type="InterPro" id="IPR001478">
    <property type="entry name" value="PDZ"/>
</dbReference>
<keyword evidence="4" id="KW-0597">Phosphoprotein</keyword>
<evidence type="ECO:0000313" key="14">
    <source>
        <dbReference type="EMBL" id="NWH85721.1"/>
    </source>
</evidence>
<keyword evidence="8 10" id="KW-0518">Myosin</keyword>
<evidence type="ECO:0000256" key="4">
    <source>
        <dbReference type="ARBA" id="ARBA00022553"/>
    </source>
</evidence>
<feature type="region of interest" description="Disordered" evidence="11">
    <location>
        <begin position="140"/>
        <end position="164"/>
    </location>
</feature>
<dbReference type="FunFam" id="1.10.10.820:FF:000004">
    <property type="entry name" value="unconventional myosin-XVIIIa isoform X1"/>
    <property type="match status" value="1"/>
</dbReference>
<dbReference type="FunFam" id="1.20.120.720:FF:000007">
    <property type="entry name" value="unconventional myosin-XVIIIa isoform X2"/>
    <property type="match status" value="1"/>
</dbReference>
<dbReference type="InterPro" id="IPR002928">
    <property type="entry name" value="Myosin_tail"/>
</dbReference>
<dbReference type="GO" id="GO:0032982">
    <property type="term" value="C:myosin filament"/>
    <property type="evidence" value="ECO:0007669"/>
    <property type="project" value="TreeGrafter"/>
</dbReference>
<evidence type="ECO:0000256" key="11">
    <source>
        <dbReference type="SAM" id="MobiDB-lite"/>
    </source>
</evidence>
<keyword evidence="9 10" id="KW-0505">Motor protein</keyword>
<keyword evidence="5 10" id="KW-0547">Nucleotide-binding</keyword>
<dbReference type="Gene3D" id="1.20.58.530">
    <property type="match status" value="1"/>
</dbReference>
<evidence type="ECO:0000256" key="7">
    <source>
        <dbReference type="ARBA" id="ARBA00023054"/>
    </source>
</evidence>
<dbReference type="GO" id="GO:0005737">
    <property type="term" value="C:cytoplasm"/>
    <property type="evidence" value="ECO:0007669"/>
    <property type="project" value="UniProtKB-SubCell"/>
</dbReference>
<keyword evidence="3" id="KW-0963">Cytoplasm</keyword>
<evidence type="ECO:0000256" key="2">
    <source>
        <dbReference type="ARBA" id="ARBA00008314"/>
    </source>
</evidence>
<dbReference type="Pfam" id="PF24556">
    <property type="entry name" value="SH3_Myosin-XVIIIa"/>
    <property type="match status" value="1"/>
</dbReference>
<evidence type="ECO:0000256" key="8">
    <source>
        <dbReference type="ARBA" id="ARBA00023123"/>
    </source>
</evidence>
<dbReference type="Pfam" id="PF00595">
    <property type="entry name" value="PDZ"/>
    <property type="match status" value="1"/>
</dbReference>
<feature type="region of interest" description="Disordered" evidence="11">
    <location>
        <begin position="725"/>
        <end position="745"/>
    </location>
</feature>
<dbReference type="InterPro" id="IPR000048">
    <property type="entry name" value="IQ_motif_EF-hand-BS"/>
</dbReference>
<dbReference type="Gene3D" id="3.40.850.10">
    <property type="entry name" value="Kinesin motor domain"/>
    <property type="match status" value="1"/>
</dbReference>
<evidence type="ECO:0000259" key="12">
    <source>
        <dbReference type="PROSITE" id="PS50106"/>
    </source>
</evidence>
<dbReference type="SMART" id="SM00228">
    <property type="entry name" value="PDZ"/>
    <property type="match status" value="1"/>
</dbReference>
<dbReference type="SMART" id="SM00242">
    <property type="entry name" value="MYSc"/>
    <property type="match status" value="1"/>
</dbReference>
<dbReference type="CDD" id="cd01386">
    <property type="entry name" value="MYSc_Myo18"/>
    <property type="match status" value="1"/>
</dbReference>
<dbReference type="Proteomes" id="UP000628412">
    <property type="component" value="Unassembled WGS sequence"/>
</dbReference>
<accession>A0A850XV37</accession>
<evidence type="ECO:0000313" key="15">
    <source>
        <dbReference type="Proteomes" id="UP000628412"/>
    </source>
</evidence>
<comment type="subcellular location">
    <subcellularLocation>
        <location evidence="1">Cytoplasm</location>
    </subcellularLocation>
</comment>
<comment type="similarity">
    <text evidence="2 10">Belongs to the TRAFAC class myosin-kinesin ATPase superfamily. Myosin family.</text>
</comment>
<organism evidence="14 15">
    <name type="scientific">Aegithalos caudatus</name>
    <name type="common">Long-tailed tit</name>
    <name type="synonym">Acredula caudata</name>
    <dbReference type="NCBI Taxonomy" id="73327"/>
    <lineage>
        <taxon>Eukaryota</taxon>
        <taxon>Metazoa</taxon>
        <taxon>Chordata</taxon>
        <taxon>Craniata</taxon>
        <taxon>Vertebrata</taxon>
        <taxon>Euteleostomi</taxon>
        <taxon>Archelosauria</taxon>
        <taxon>Archosauria</taxon>
        <taxon>Dinosauria</taxon>
        <taxon>Saurischia</taxon>
        <taxon>Theropoda</taxon>
        <taxon>Coelurosauria</taxon>
        <taxon>Aves</taxon>
        <taxon>Neognathae</taxon>
        <taxon>Neoaves</taxon>
        <taxon>Telluraves</taxon>
        <taxon>Australaves</taxon>
        <taxon>Passeriformes</taxon>
        <taxon>Sylvioidea</taxon>
        <taxon>Aegithalidae</taxon>
        <taxon>Aegithalos</taxon>
    </lineage>
</organism>
<dbReference type="Gene3D" id="3.30.70.1590">
    <property type="match status" value="1"/>
</dbReference>
<feature type="compositionally biased region" description="Basic and acidic residues" evidence="11">
    <location>
        <begin position="23"/>
        <end position="32"/>
    </location>
</feature>
<dbReference type="Gene3D" id="2.30.42.10">
    <property type="match status" value="1"/>
</dbReference>
<evidence type="ECO:0000256" key="10">
    <source>
        <dbReference type="PROSITE-ProRule" id="PRU00782"/>
    </source>
</evidence>
<dbReference type="InterPro" id="IPR027417">
    <property type="entry name" value="P-loop_NTPase"/>
</dbReference>
<feature type="region of interest" description="Disordered" evidence="11">
    <location>
        <begin position="1"/>
        <end position="32"/>
    </location>
</feature>
<dbReference type="InterPro" id="IPR057772">
    <property type="entry name" value="SH3_Myo18a"/>
</dbReference>
<dbReference type="GO" id="GO:0005524">
    <property type="term" value="F:ATP binding"/>
    <property type="evidence" value="ECO:0007669"/>
    <property type="project" value="UniProtKB-UniRule"/>
</dbReference>
<dbReference type="PROSITE" id="PS51456">
    <property type="entry name" value="MYOSIN_MOTOR"/>
    <property type="match status" value="1"/>
</dbReference>
<dbReference type="GO" id="GO:0051015">
    <property type="term" value="F:actin filament binding"/>
    <property type="evidence" value="ECO:0007669"/>
    <property type="project" value="TreeGrafter"/>
</dbReference>
<dbReference type="InterPro" id="IPR001609">
    <property type="entry name" value="Myosin_head_motor_dom-like"/>
</dbReference>
<dbReference type="SUPFAM" id="SSF90257">
    <property type="entry name" value="Myosin rod fragments"/>
    <property type="match status" value="1"/>
</dbReference>
<feature type="compositionally biased region" description="Basic and acidic residues" evidence="11">
    <location>
        <begin position="1"/>
        <end position="15"/>
    </location>
</feature>
<evidence type="ECO:0000259" key="13">
    <source>
        <dbReference type="PROSITE" id="PS51456"/>
    </source>
</evidence>
<dbReference type="Pfam" id="PF00612">
    <property type="entry name" value="IQ"/>
    <property type="match status" value="1"/>
</dbReference>
<dbReference type="PANTHER" id="PTHR45615:SF13">
    <property type="entry name" value="UNCONVENTIONAL MYOSIN-XVIIIA"/>
    <property type="match status" value="1"/>
</dbReference>
<dbReference type="FunFam" id="1.20.58.530:FF:000011">
    <property type="entry name" value="unconventional myosin-XVIIIa isoform X2"/>
    <property type="match status" value="1"/>
</dbReference>
<dbReference type="PANTHER" id="PTHR45615">
    <property type="entry name" value="MYOSIN HEAVY CHAIN, NON-MUSCLE"/>
    <property type="match status" value="1"/>
</dbReference>
<dbReference type="Pfam" id="PF01576">
    <property type="entry name" value="Myosin_tail_1"/>
    <property type="match status" value="1"/>
</dbReference>
<feature type="non-terminal residue" evidence="14">
    <location>
        <position position="1545"/>
    </location>
</feature>
<dbReference type="Gene3D" id="1.20.5.340">
    <property type="match status" value="1"/>
</dbReference>
<feature type="non-terminal residue" evidence="14">
    <location>
        <position position="1"/>
    </location>
</feature>
<dbReference type="SUPFAM" id="SSF52540">
    <property type="entry name" value="P-loop containing nucleoside triphosphate hydrolases"/>
    <property type="match status" value="1"/>
</dbReference>
<evidence type="ECO:0000256" key="6">
    <source>
        <dbReference type="ARBA" id="ARBA00022840"/>
    </source>
</evidence>
<protein>
    <submittedName>
        <fullName evidence="14">MY18A protein</fullName>
    </submittedName>
</protein>
<dbReference type="FunFam" id="2.30.42.10:FF:000059">
    <property type="entry name" value="unconventional myosin-XVIIIa isoform X1"/>
    <property type="match status" value="1"/>
</dbReference>
<evidence type="ECO:0000256" key="9">
    <source>
        <dbReference type="ARBA" id="ARBA00023175"/>
    </source>
</evidence>
<proteinExistence type="inferred from homology"/>
<evidence type="ECO:0000256" key="5">
    <source>
        <dbReference type="ARBA" id="ARBA00022741"/>
    </source>
</evidence>
<feature type="region of interest" description="Disordered" evidence="11">
    <location>
        <begin position="1523"/>
        <end position="1545"/>
    </location>
</feature>
<dbReference type="InterPro" id="IPR036961">
    <property type="entry name" value="Kinesin_motor_dom_sf"/>
</dbReference>
<dbReference type="EMBL" id="WEIU01005033">
    <property type="protein sequence ID" value="NWH85721.1"/>
    <property type="molecule type" value="Genomic_DNA"/>
</dbReference>
<sequence>MFNLMKKDKEKDGARKEKKKEKKERMSAAELKSLEEMSMRRGFFNLNRASKRDSKTRLEISNPIPIKVASGSELHLTDIDSDSNRGSVILDSGHLSTASSSDDLKADDTNFKGSVLQRAAKFGSLAKQNSQVIVKRFSFSQKSRDESTSETSTPSEHSAAPSPQVEVRMLETPLDKQGVSPGHPCTPPTASLRARVPELVGKRFPAELRLPALVPPQPPTPRQLELQRRNTGDFGFSLRRTTMLDRGPDGQVYRRIVHFAEPGAGTKDLALGLVPGDRLVEINGRNVENKSRDEIVEMIRQSGETVQLKVQPILELSELSRCWLRGGQGTRRAAWDAKTEEQIAAEEAWYETEKVWLVHRDGFSLGSQLQPEAGSPLPEGKVKVKLDHDGAILEVEEDDVEKANPPSCDRVEDLASLLYLNESSTLHTLRQRYGGNLLHTYAGPTMVIINPLSSPSMYSEKVMHMFKGCRREDASPHIYAVAQAAYRSMLMSRQDQAIVLLGASGSGKTTNCQHLVQYLATIAGSSGKVFSVEKWQALHTILEAFGNSGTGMNGNATRFSQIISLDFDQAGQVASASVQTLLLEKLRVARRPANEATFNVFYYLLACSDSTLRTELHFNHLAENNVFGIVPPSKPDEKQKATQQFSKLLAAMKVMGISGDEQKAFWLILGAIYHLGAAGATKDADEAGRKQFARHEWAQKAAYLLGCSLEELSSAIFKHQPKGTLQRSTSFRQGPDESPLGDSGTGPKLTALECLEGMAAGLYSELFTLLISLLNRALKSSQHSVCSVTVVDTPGAQNPELAGKSRGATFEELCHNYAQERLQQLFHQRTFARELERYKEENIELALADAEPSSSGSIAAVDQSSHQALVRSLARTDEARGLLWLLEEEALQPGGNEDTLLERLFSYYGPQEGGKKGHNPLLPSDKPRHFLLGHSSGTNWVEYDATGWLNYVKHNPASQNASVLLQESQKKVISSLFAGRGGSALVLSGSVAGLEGGSQLALRRATSMRKTFTTGVAAAGLMQLDVPLLRAQLRGSRLLDALRMYRQGYPDHMVFAEFRRRFDVLAPHLTKKHGRNYIVVDEKRAVEELLESLDLEKSSYHMGLSRVFFRAGSLARLEEQRDTQTSRNITLFQAACRGFLARQHFKKRKIQDLAIRCVQKNIKKNKGVKDWPWWKLFTTVRPLIEVQLTEDQIRGKDVEIQQLKSKLEKVEKERNELRLNSDRLESRITELTSELTDERNTGESASQLLDAETAERLRAEKEMKDLQAKYDALKKQMESMEMEVMEARLIRAAELNGELDDDDSGGEWRLKYERAVREIDFTKKRLQQELEDKLEVEQQGKRQLERKLADLQADSEESQRALQQLKKKCQRLAAELQDTKLHLEGQQGRNHDLEKKQRRFDSELSQAHEEAQRERLQREKLSREKDVLVAEVFGLKQLLEDKDSDITGLTQKAEALEAELQDISSQESKDEASLAKVKKQLRDLEAKVKDQEEELDEQAGTIQMLEQAKLRLEMEMERLRQTHAKEVESRDEEVEEIRQSCQKKV</sequence>
<dbReference type="SUPFAM" id="SSF50156">
    <property type="entry name" value="PDZ domain-like"/>
    <property type="match status" value="1"/>
</dbReference>
<keyword evidence="6 10" id="KW-0067">ATP-binding</keyword>